<sequence>MGEAVYEPTGRPRMAPRHDRPEDRGGARRAATTRNGIEPFTRLAGLSVRERTWHDNPRGLAARFNSEEHTMGLGDMLGGAMDAFGGTDGIVSKISESGIDLSALAEMDPEAVSAMLEDKGIDLSMLEGLGLSVEDVIEKVKEQLA</sequence>
<comment type="caution">
    <text evidence="2">The sequence shown here is derived from an EMBL/GenBank/DDBJ whole genome shotgun (WGS) entry which is preliminary data.</text>
</comment>
<dbReference type="AlphaFoldDB" id="A0A540VPE4"/>
<evidence type="ECO:0000313" key="3">
    <source>
        <dbReference type="Proteomes" id="UP000315400"/>
    </source>
</evidence>
<proteinExistence type="predicted"/>
<accession>A0A540VPE4</accession>
<feature type="region of interest" description="Disordered" evidence="1">
    <location>
        <begin position="1"/>
        <end position="41"/>
    </location>
</feature>
<protein>
    <submittedName>
        <fullName evidence="2">Uncharacterized protein</fullName>
    </submittedName>
</protein>
<name>A0A540VPE4_9GAMM</name>
<evidence type="ECO:0000256" key="1">
    <source>
        <dbReference type="SAM" id="MobiDB-lite"/>
    </source>
</evidence>
<evidence type="ECO:0000313" key="2">
    <source>
        <dbReference type="EMBL" id="TQE98598.1"/>
    </source>
</evidence>
<dbReference type="Proteomes" id="UP000315400">
    <property type="component" value="Unassembled WGS sequence"/>
</dbReference>
<gene>
    <name evidence="2" type="ORF">FKY71_12980</name>
</gene>
<dbReference type="EMBL" id="VIFK01000168">
    <property type="protein sequence ID" value="TQE98598.1"/>
    <property type="molecule type" value="Genomic_DNA"/>
</dbReference>
<feature type="compositionally biased region" description="Basic and acidic residues" evidence="1">
    <location>
        <begin position="16"/>
        <end position="26"/>
    </location>
</feature>
<organism evidence="2 3">
    <name type="scientific">Spiribacter salinus</name>
    <dbReference type="NCBI Taxonomy" id="1335746"/>
    <lineage>
        <taxon>Bacteria</taxon>
        <taxon>Pseudomonadati</taxon>
        <taxon>Pseudomonadota</taxon>
        <taxon>Gammaproteobacteria</taxon>
        <taxon>Chromatiales</taxon>
        <taxon>Ectothiorhodospiraceae</taxon>
        <taxon>Spiribacter</taxon>
    </lineage>
</organism>
<reference evidence="2 3" key="1">
    <citation type="submission" date="2019-06" db="EMBL/GenBank/DDBJ databases">
        <title>Metagenome assembled Genome of Spiribacter salinus SL48-SHIP from the microbial mat of Salt Lake 48 (Novosibirsk region, Russia).</title>
        <authorList>
            <person name="Shipova A."/>
            <person name="Rozanov A.S."/>
            <person name="Bryanskaya A.V."/>
            <person name="Peltek S.E."/>
        </authorList>
    </citation>
    <scope>NUCLEOTIDE SEQUENCE [LARGE SCALE GENOMIC DNA]</scope>
    <source>
        <strain evidence="2">SL48-SHIP-2</strain>
    </source>
</reference>